<feature type="region of interest" description="Disordered" evidence="1">
    <location>
        <begin position="1"/>
        <end position="184"/>
    </location>
</feature>
<feature type="compositionally biased region" description="Basic and acidic residues" evidence="1">
    <location>
        <begin position="86"/>
        <end position="106"/>
    </location>
</feature>
<feature type="region of interest" description="Disordered" evidence="1">
    <location>
        <begin position="215"/>
        <end position="286"/>
    </location>
</feature>
<dbReference type="Proteomes" id="UP001460270">
    <property type="component" value="Unassembled WGS sequence"/>
</dbReference>
<accession>A0AAW0PJF1</accession>
<reference evidence="3" key="1">
    <citation type="submission" date="2024-04" db="EMBL/GenBank/DDBJ databases">
        <title>Salinicola lusitanus LLJ914,a marine bacterium isolated from the Okinawa Trough.</title>
        <authorList>
            <person name="Li J."/>
        </authorList>
    </citation>
    <scope>NUCLEOTIDE SEQUENCE [LARGE SCALE GENOMIC DNA]</scope>
</reference>
<proteinExistence type="predicted"/>
<name>A0AAW0PJF1_9GOBI</name>
<feature type="compositionally biased region" description="Basic and acidic residues" evidence="1">
    <location>
        <begin position="1"/>
        <end position="10"/>
    </location>
</feature>
<evidence type="ECO:0000256" key="1">
    <source>
        <dbReference type="SAM" id="MobiDB-lite"/>
    </source>
</evidence>
<evidence type="ECO:0000313" key="3">
    <source>
        <dbReference type="Proteomes" id="UP001460270"/>
    </source>
</evidence>
<feature type="compositionally biased region" description="Basic and acidic residues" evidence="1">
    <location>
        <begin position="220"/>
        <end position="234"/>
    </location>
</feature>
<evidence type="ECO:0000313" key="2">
    <source>
        <dbReference type="EMBL" id="KAK7929620.1"/>
    </source>
</evidence>
<feature type="compositionally biased region" description="Basic residues" evidence="1">
    <location>
        <begin position="148"/>
        <end position="161"/>
    </location>
</feature>
<dbReference type="EMBL" id="JBBPFD010000004">
    <property type="protein sequence ID" value="KAK7929620.1"/>
    <property type="molecule type" value="Genomic_DNA"/>
</dbReference>
<keyword evidence="3" id="KW-1185">Reference proteome</keyword>
<feature type="compositionally biased region" description="Basic and acidic residues" evidence="1">
    <location>
        <begin position="120"/>
        <end position="132"/>
    </location>
</feature>
<comment type="caution">
    <text evidence="2">The sequence shown here is derived from an EMBL/GenBank/DDBJ whole genome shotgun (WGS) entry which is preliminary data.</text>
</comment>
<protein>
    <submittedName>
        <fullName evidence="2">Uncharacterized protein</fullName>
    </submittedName>
</protein>
<gene>
    <name evidence="2" type="ORF">WMY93_006015</name>
</gene>
<sequence length="359" mass="40380">MGHSDILPDRHVKKCRHPPKNTGSLGRTRGKSFLPPHTRHDRCPSCGPSPAEDAGGEDTRSNRIVLVQSAEEEGPLSHSLPAQGRFEARRYTPQRDDVIRQRRLEEEGAEPSKTSARQQQHKDGSFRRDALRRNRRRPSPTSRPPVRLLRHGKTRRRRRRSSIVAFHENATTSAFPNKRQDVHRTPFVRSSSHRARAFIKPHFGLVWVQGQFEPHHNKRQRDAMAKGVTREQGRGRSGSGSGSQDGTALAGRSLEGVVEMGQRGRWSDAGARGRGTEDSGAGSRRWHRTGRLELETIAPSLMDELPLHRGPGFYLTVWLCPSSGSALTVRPRPSSLERTTQKMSHPRLWRKLLLPPPPG</sequence>
<organism evidence="2 3">
    <name type="scientific">Mugilogobius chulae</name>
    <name type="common">yellowstripe goby</name>
    <dbReference type="NCBI Taxonomy" id="88201"/>
    <lineage>
        <taxon>Eukaryota</taxon>
        <taxon>Metazoa</taxon>
        <taxon>Chordata</taxon>
        <taxon>Craniata</taxon>
        <taxon>Vertebrata</taxon>
        <taxon>Euteleostomi</taxon>
        <taxon>Actinopterygii</taxon>
        <taxon>Neopterygii</taxon>
        <taxon>Teleostei</taxon>
        <taxon>Neoteleostei</taxon>
        <taxon>Acanthomorphata</taxon>
        <taxon>Gobiaria</taxon>
        <taxon>Gobiiformes</taxon>
        <taxon>Gobioidei</taxon>
        <taxon>Gobiidae</taxon>
        <taxon>Gobionellinae</taxon>
        <taxon>Mugilogobius</taxon>
    </lineage>
</organism>
<dbReference type="AlphaFoldDB" id="A0AAW0PJF1"/>